<evidence type="ECO:0000256" key="8">
    <source>
        <dbReference type="ARBA" id="ARBA00023136"/>
    </source>
</evidence>
<evidence type="ECO:0000256" key="7">
    <source>
        <dbReference type="ARBA" id="ARBA00022989"/>
    </source>
</evidence>
<evidence type="ECO:0000256" key="6">
    <source>
        <dbReference type="ARBA" id="ARBA00022946"/>
    </source>
</evidence>
<evidence type="ECO:0000256" key="9">
    <source>
        <dbReference type="SAM" id="MobiDB-lite"/>
    </source>
</evidence>
<reference evidence="13" key="1">
    <citation type="journal article" date="2017" name="Nat. Commun.">
        <title>The asparagus genome sheds light on the origin and evolution of a young Y chromosome.</title>
        <authorList>
            <person name="Harkess A."/>
            <person name="Zhou J."/>
            <person name="Xu C."/>
            <person name="Bowers J.E."/>
            <person name="Van der Hulst R."/>
            <person name="Ayyampalayam S."/>
            <person name="Mercati F."/>
            <person name="Riccardi P."/>
            <person name="McKain M.R."/>
            <person name="Kakrana A."/>
            <person name="Tang H."/>
            <person name="Ray J."/>
            <person name="Groenendijk J."/>
            <person name="Arikit S."/>
            <person name="Mathioni S.M."/>
            <person name="Nakano M."/>
            <person name="Shan H."/>
            <person name="Telgmann-Rauber A."/>
            <person name="Kanno A."/>
            <person name="Yue Z."/>
            <person name="Chen H."/>
            <person name="Li W."/>
            <person name="Chen Y."/>
            <person name="Xu X."/>
            <person name="Zhang Y."/>
            <person name="Luo S."/>
            <person name="Chen H."/>
            <person name="Gao J."/>
            <person name="Mao Z."/>
            <person name="Pires J.C."/>
            <person name="Luo M."/>
            <person name="Kudrna D."/>
            <person name="Wing R.A."/>
            <person name="Meyers B.C."/>
            <person name="Yi K."/>
            <person name="Kong H."/>
            <person name="Lavrijsen P."/>
            <person name="Sunseri F."/>
            <person name="Falavigna A."/>
            <person name="Ye Y."/>
            <person name="Leebens-Mack J.H."/>
            <person name="Chen G."/>
        </authorList>
    </citation>
    <scope>NUCLEOTIDE SEQUENCE [LARGE SCALE GENOMIC DNA]</scope>
    <source>
        <strain evidence="13">cv. DH0086</strain>
    </source>
</reference>
<keyword evidence="7 10" id="KW-1133">Transmembrane helix</keyword>
<evidence type="ECO:0000256" key="2">
    <source>
        <dbReference type="ARBA" id="ARBA00009045"/>
    </source>
</evidence>
<organism evidence="12 13">
    <name type="scientific">Asparagus officinalis</name>
    <name type="common">Garden asparagus</name>
    <dbReference type="NCBI Taxonomy" id="4686"/>
    <lineage>
        <taxon>Eukaryota</taxon>
        <taxon>Viridiplantae</taxon>
        <taxon>Streptophyta</taxon>
        <taxon>Embryophyta</taxon>
        <taxon>Tracheophyta</taxon>
        <taxon>Spermatophyta</taxon>
        <taxon>Magnoliopsida</taxon>
        <taxon>Liliopsida</taxon>
        <taxon>Asparagales</taxon>
        <taxon>Asparagaceae</taxon>
        <taxon>Asparagoideae</taxon>
        <taxon>Asparagus</taxon>
    </lineage>
</organism>
<comment type="similarity">
    <text evidence="2">Belongs to the peptidase S54 family.</text>
</comment>
<evidence type="ECO:0000256" key="3">
    <source>
        <dbReference type="ARBA" id="ARBA00022670"/>
    </source>
</evidence>
<feature type="domain" description="Peptidase S54 rhomboid" evidence="11">
    <location>
        <begin position="199"/>
        <end position="349"/>
    </location>
</feature>
<keyword evidence="8 10" id="KW-0472">Membrane</keyword>
<comment type="subcellular location">
    <subcellularLocation>
        <location evidence="1">Membrane</location>
        <topology evidence="1">Multi-pass membrane protein</topology>
    </subcellularLocation>
</comment>
<dbReference type="InterPro" id="IPR022764">
    <property type="entry name" value="Peptidase_S54_rhomboid_dom"/>
</dbReference>
<feature type="transmembrane region" description="Helical" evidence="10">
    <location>
        <begin position="334"/>
        <end position="353"/>
    </location>
</feature>
<evidence type="ECO:0000256" key="1">
    <source>
        <dbReference type="ARBA" id="ARBA00004141"/>
    </source>
</evidence>
<feature type="transmembrane region" description="Helical" evidence="10">
    <location>
        <begin position="302"/>
        <end position="322"/>
    </location>
</feature>
<keyword evidence="13" id="KW-1185">Reference proteome</keyword>
<feature type="compositionally biased region" description="Low complexity" evidence="9">
    <location>
        <begin position="58"/>
        <end position="69"/>
    </location>
</feature>
<evidence type="ECO:0000256" key="10">
    <source>
        <dbReference type="SAM" id="Phobius"/>
    </source>
</evidence>
<dbReference type="EMBL" id="CM007386">
    <property type="protein sequence ID" value="ONK67387.1"/>
    <property type="molecule type" value="Genomic_DNA"/>
</dbReference>
<dbReference type="OMA" id="AWARIKH"/>
<feature type="compositionally biased region" description="Pro residues" evidence="9">
    <location>
        <begin position="21"/>
        <end position="30"/>
    </location>
</feature>
<accession>A0A5P1EQI8</accession>
<protein>
    <recommendedName>
        <fullName evidence="11">Peptidase S54 rhomboid domain-containing protein</fullName>
    </recommendedName>
</protein>
<keyword evidence="5" id="KW-0378">Hydrolase</keyword>
<dbReference type="InterPro" id="IPR035952">
    <property type="entry name" value="Rhomboid-like_sf"/>
</dbReference>
<dbReference type="Gene3D" id="1.20.1540.10">
    <property type="entry name" value="Rhomboid-like"/>
    <property type="match status" value="1"/>
</dbReference>
<dbReference type="Proteomes" id="UP000243459">
    <property type="component" value="Chromosome 6"/>
</dbReference>
<dbReference type="InterPro" id="IPR050925">
    <property type="entry name" value="Rhomboid_protease_S54"/>
</dbReference>
<dbReference type="GO" id="GO:0006508">
    <property type="term" value="P:proteolysis"/>
    <property type="evidence" value="ECO:0007669"/>
    <property type="project" value="UniProtKB-KW"/>
</dbReference>
<evidence type="ECO:0000256" key="4">
    <source>
        <dbReference type="ARBA" id="ARBA00022692"/>
    </source>
</evidence>
<keyword evidence="3" id="KW-0645">Protease</keyword>
<gene>
    <name evidence="12" type="ORF">A4U43_C06F19640</name>
</gene>
<dbReference type="AlphaFoldDB" id="A0A5P1EQI8"/>
<dbReference type="GO" id="GO:0004252">
    <property type="term" value="F:serine-type endopeptidase activity"/>
    <property type="evidence" value="ECO:0007669"/>
    <property type="project" value="InterPro"/>
</dbReference>
<keyword evidence="4 10" id="KW-0812">Transmembrane</keyword>
<feature type="transmembrane region" description="Helical" evidence="10">
    <location>
        <begin position="277"/>
        <end position="296"/>
    </location>
</feature>
<evidence type="ECO:0000256" key="5">
    <source>
        <dbReference type="ARBA" id="ARBA00022801"/>
    </source>
</evidence>
<dbReference type="PANTHER" id="PTHR43731:SF14">
    <property type="entry name" value="PRESENILIN-ASSOCIATED RHOMBOID-LIKE PROTEIN, MITOCHONDRIAL"/>
    <property type="match status" value="1"/>
</dbReference>
<sequence length="357" mass="39665">MRRLFSHHHHLNKLLSRNPNPRFPKPPPPSLFSHHHHLNKLLSRNPNPRFPKPPPPSLNQSISSSSSSSATAANLHRPLSRIPSNTFSSWRRGVSPSSSLGFLSYQFLSKAKKPLDLAGFVESGIHSLKVSLRRRRGFDFGRRFSIPGLGYWRYLNLTPDGVVLGLIGANVAVFFLWRIGSPRFMRNHFMISLDNFKSGRLHTLVTCAFSHVEFDHLLSNMIGLYFFGTNIGRLFGPEYLLKLYLAGALGGSIFFLLHKFLIAPSSKGTFGWDSSRVPGLGASGAVNAIILLNVFLFPKDIYYINLIIPVPAMLMGALIIGTDLWRVKKGEGDISGSAHLGGALVAALAWARIKHWI</sequence>
<feature type="region of interest" description="Disordered" evidence="9">
    <location>
        <begin position="1"/>
        <end position="75"/>
    </location>
</feature>
<dbReference type="SUPFAM" id="SSF144091">
    <property type="entry name" value="Rhomboid-like"/>
    <property type="match status" value="1"/>
</dbReference>
<keyword evidence="6" id="KW-0809">Transit peptide</keyword>
<feature type="compositionally biased region" description="Pro residues" evidence="9">
    <location>
        <begin position="48"/>
        <end position="57"/>
    </location>
</feature>
<evidence type="ECO:0000259" key="11">
    <source>
        <dbReference type="Pfam" id="PF01694"/>
    </source>
</evidence>
<evidence type="ECO:0000313" key="13">
    <source>
        <dbReference type="Proteomes" id="UP000243459"/>
    </source>
</evidence>
<evidence type="ECO:0000313" key="12">
    <source>
        <dbReference type="EMBL" id="ONK67387.1"/>
    </source>
</evidence>
<dbReference type="PANTHER" id="PTHR43731">
    <property type="entry name" value="RHOMBOID PROTEASE"/>
    <property type="match status" value="1"/>
</dbReference>
<feature type="transmembrane region" description="Helical" evidence="10">
    <location>
        <begin position="161"/>
        <end position="180"/>
    </location>
</feature>
<proteinExistence type="inferred from homology"/>
<feature type="compositionally biased region" description="Basic residues" evidence="9">
    <location>
        <begin position="1"/>
        <end position="12"/>
    </location>
</feature>
<feature type="transmembrane region" description="Helical" evidence="10">
    <location>
        <begin position="239"/>
        <end position="257"/>
    </location>
</feature>
<name>A0A5P1EQI8_ASPOF</name>
<dbReference type="FunFam" id="1.20.1540.10:FF:000018">
    <property type="entry name" value="RHOMBOID-like protein 12, mitochondrial"/>
    <property type="match status" value="1"/>
</dbReference>
<dbReference type="Gramene" id="ONK67387">
    <property type="protein sequence ID" value="ONK67387"/>
    <property type="gene ID" value="A4U43_C06F19640"/>
</dbReference>
<dbReference type="Pfam" id="PF01694">
    <property type="entry name" value="Rhomboid"/>
    <property type="match status" value="1"/>
</dbReference>
<dbReference type="GO" id="GO:0016020">
    <property type="term" value="C:membrane"/>
    <property type="evidence" value="ECO:0007669"/>
    <property type="project" value="UniProtKB-SubCell"/>
</dbReference>